<evidence type="ECO:0000313" key="4">
    <source>
        <dbReference type="EMBL" id="UJG44073.1"/>
    </source>
</evidence>
<dbReference type="InterPro" id="IPR036509">
    <property type="entry name" value="Met_Sox_Rdtase_MsrA_sf"/>
</dbReference>
<reference evidence="4" key="1">
    <citation type="journal article" date="2022" name="Nat. Microbiol.">
        <title>Unique mobile elements and scalable gene flow at the prokaryote-eukaryote boundary revealed by circularized Asgard archaea genomes.</title>
        <authorList>
            <person name="Wu F."/>
            <person name="Speth D.R."/>
            <person name="Philosof A."/>
            <person name="Cremiere A."/>
            <person name="Narayanan A."/>
            <person name="Barco R.A."/>
            <person name="Connon S.A."/>
            <person name="Amend J.P."/>
            <person name="Antoshechkin I.A."/>
            <person name="Orphan V.J."/>
        </authorList>
    </citation>
    <scope>NUCLEOTIDE SEQUENCE</scope>
    <source>
        <strain evidence="4">PR6</strain>
    </source>
</reference>
<feature type="active site" evidence="2">
    <location>
        <position position="11"/>
    </location>
</feature>
<name>A0A9Y1BRW3_9ARCH</name>
<gene>
    <name evidence="2 4" type="primary">msrA</name>
    <name evidence="4" type="ORF">K9W46_02570</name>
</gene>
<dbReference type="NCBIfam" id="TIGR00401">
    <property type="entry name" value="msrA"/>
    <property type="match status" value="1"/>
</dbReference>
<accession>A0A9Y1BRW3</accession>
<comment type="catalytic activity">
    <reaction evidence="2">
        <text>L-methionyl-[protein] + [thioredoxin]-disulfide + H2O = L-methionyl-(S)-S-oxide-[protein] + [thioredoxin]-dithiol</text>
        <dbReference type="Rhea" id="RHEA:14217"/>
        <dbReference type="Rhea" id="RHEA-COMP:10698"/>
        <dbReference type="Rhea" id="RHEA-COMP:10700"/>
        <dbReference type="Rhea" id="RHEA-COMP:12313"/>
        <dbReference type="Rhea" id="RHEA-COMP:12315"/>
        <dbReference type="ChEBI" id="CHEBI:15377"/>
        <dbReference type="ChEBI" id="CHEBI:16044"/>
        <dbReference type="ChEBI" id="CHEBI:29950"/>
        <dbReference type="ChEBI" id="CHEBI:44120"/>
        <dbReference type="ChEBI" id="CHEBI:50058"/>
        <dbReference type="EC" id="1.8.4.11"/>
    </reaction>
</comment>
<proteinExistence type="inferred from homology"/>
<evidence type="ECO:0000256" key="2">
    <source>
        <dbReference type="HAMAP-Rule" id="MF_01401"/>
    </source>
</evidence>
<feature type="domain" description="Peptide methionine sulphoxide reductase MsrA" evidence="3">
    <location>
        <begin position="4"/>
        <end position="156"/>
    </location>
</feature>
<comment type="similarity">
    <text evidence="2">Belongs to the MsrA Met sulfoxide reductase family.</text>
</comment>
<dbReference type="Gene3D" id="3.30.1060.10">
    <property type="entry name" value="Peptide methionine sulphoxide reductase MsrA"/>
    <property type="match status" value="1"/>
</dbReference>
<comment type="catalytic activity">
    <reaction evidence="2">
        <text>[thioredoxin]-disulfide + L-methionine + H2O = L-methionine (S)-S-oxide + [thioredoxin]-dithiol</text>
        <dbReference type="Rhea" id="RHEA:19993"/>
        <dbReference type="Rhea" id="RHEA-COMP:10698"/>
        <dbReference type="Rhea" id="RHEA-COMP:10700"/>
        <dbReference type="ChEBI" id="CHEBI:15377"/>
        <dbReference type="ChEBI" id="CHEBI:29950"/>
        <dbReference type="ChEBI" id="CHEBI:50058"/>
        <dbReference type="ChEBI" id="CHEBI:57844"/>
        <dbReference type="ChEBI" id="CHEBI:58772"/>
        <dbReference type="EC" id="1.8.4.11"/>
    </reaction>
</comment>
<evidence type="ECO:0000256" key="1">
    <source>
        <dbReference type="ARBA" id="ARBA00023002"/>
    </source>
</evidence>
<dbReference type="EMBL" id="CP084167">
    <property type="protein sequence ID" value="UJG44073.1"/>
    <property type="molecule type" value="Genomic_DNA"/>
</dbReference>
<comment type="function">
    <text evidence="2">Has an important function as a repair enzyme for proteins that have been inactivated by oxidation. Catalyzes the reversible oxidation-reduction of methionine sulfoxide in proteins to methionine.</text>
</comment>
<evidence type="ECO:0000259" key="3">
    <source>
        <dbReference type="Pfam" id="PF01625"/>
    </source>
</evidence>
<dbReference type="Proteomes" id="UP001200513">
    <property type="component" value="Chromosome"/>
</dbReference>
<dbReference type="HAMAP" id="MF_01401">
    <property type="entry name" value="MsrA"/>
    <property type="match status" value="1"/>
</dbReference>
<dbReference type="InterPro" id="IPR002569">
    <property type="entry name" value="Met_Sox_Rdtase_MsrA_dom"/>
</dbReference>
<organism evidence="4">
    <name type="scientific">Candidatus Heimdallarchaeum endolithica</name>
    <dbReference type="NCBI Taxonomy" id="2876572"/>
    <lineage>
        <taxon>Archaea</taxon>
        <taxon>Promethearchaeati</taxon>
        <taxon>Candidatus Heimdallarchaeota</taxon>
        <taxon>Candidatus Heimdallarchaeia (ex Rinke et al. 2021) (nom. nud.)</taxon>
        <taxon>Candidatus Heimdallarchaeales</taxon>
        <taxon>Candidatus Heimdallarchaeaceae</taxon>
        <taxon>Candidatus Heimdallarchaeum</taxon>
    </lineage>
</organism>
<keyword evidence="1 2" id="KW-0560">Oxidoreductase</keyword>
<dbReference type="AlphaFoldDB" id="A0A9Y1BRW3"/>
<sequence>MMKTIFLGGGCFWCIEAVFQQIKGVVKVTSGYAGGTFDNPTYEEICLGITGHAEVVKIEYVNNLISLEKLLEIFFEAHDPTTLDRQGNDIGSQYRSIILYAEEEQKKEIEDYILKLTLDMHYPNPIVTEVKIIDKFYRAEEYHQNYYQKNKNKAYCRAVIAPKLEKINKTFIL</sequence>
<dbReference type="PANTHER" id="PTHR43774">
    <property type="entry name" value="PEPTIDE METHIONINE SULFOXIDE REDUCTASE"/>
    <property type="match status" value="1"/>
</dbReference>
<dbReference type="EC" id="1.8.4.11" evidence="2"/>
<dbReference type="GO" id="GO:0008113">
    <property type="term" value="F:peptide-methionine (S)-S-oxide reductase activity"/>
    <property type="evidence" value="ECO:0007669"/>
    <property type="project" value="UniProtKB-UniRule"/>
</dbReference>
<dbReference type="Pfam" id="PF01625">
    <property type="entry name" value="PMSR"/>
    <property type="match status" value="1"/>
</dbReference>
<dbReference type="SUPFAM" id="SSF55068">
    <property type="entry name" value="Peptide methionine sulfoxide reductase"/>
    <property type="match status" value="1"/>
</dbReference>
<protein>
    <recommendedName>
        <fullName evidence="2">Peptide methionine sulfoxide reductase MsrA</fullName>
        <shortName evidence="2">Protein-methionine-S-oxide reductase</shortName>
        <ecNumber evidence="2">1.8.4.11</ecNumber>
    </recommendedName>
    <alternativeName>
        <fullName evidence="2">Peptide-methionine (S)-S-oxide reductase</fullName>
        <shortName evidence="2">Peptide Met(O) reductase</shortName>
    </alternativeName>
</protein>
<dbReference type="PANTHER" id="PTHR43774:SF1">
    <property type="entry name" value="PEPTIDE METHIONINE SULFOXIDE REDUCTASE MSRA 2"/>
    <property type="match status" value="1"/>
</dbReference>